<evidence type="ECO:0000256" key="4">
    <source>
        <dbReference type="ARBA" id="ARBA00022801"/>
    </source>
</evidence>
<protein>
    <submittedName>
        <fullName evidence="7">Dihydropyrimidinase</fullName>
    </submittedName>
</protein>
<comment type="PTM">
    <text evidence="5">Carbamylation allows a single lysine to coordinate two divalent metal cations.</text>
</comment>
<sequence length="459" mass="51646">MALLIQNGEIVTADSRYVADIWCENETITAIGKNLPVPQDAHVIDARGKLVFPGFVDPHTHIYLYAMGTYAKDTYETGTIAALCGGTTTLIDFVNPQRQEGSLEALEKWRQQTVNPCCDYTCHMTVSHLDAQIENELREVVLQHGITSFKIFFAYKDFLGMNDGDIYKTLLLAKELGVVTAAHCENAHIIDIRQQQFVDDKKLTTEYHHHSRPPILEAEGTHRLCVMSELIGGEVYVVHLSCEEALQKVIAAKMRGVNIHAETLIQYLLLDKSHAELPNFEGAKYIMSPPLRDKKNQKILWNALHQGFLATVATDHAPFDWQQRQMGKENFCNIPNGIPSLEDRIRLLYTHGVNTGKIDIHRFVDVASTRAAKIFGLFPRKGTIQVGCDADLVIYDPHVEETISANTHHMNIDYSVFEGIKVKGRCHAVTVRGHVQVRDGQFTGQKGIGKFLKRQPRSH</sequence>
<proteinExistence type="inferred from homology"/>
<evidence type="ECO:0000256" key="5">
    <source>
        <dbReference type="PIRSR" id="PIRSR611778-50"/>
    </source>
</evidence>
<dbReference type="Proteomes" id="UP000326354">
    <property type="component" value="Chromosome"/>
</dbReference>
<keyword evidence="4" id="KW-0378">Hydrolase</keyword>
<dbReference type="GO" id="GO:0016812">
    <property type="term" value="F:hydrolase activity, acting on carbon-nitrogen (but not peptide) bonds, in cyclic amides"/>
    <property type="evidence" value="ECO:0007669"/>
    <property type="project" value="TreeGrafter"/>
</dbReference>
<dbReference type="Gene3D" id="2.30.40.10">
    <property type="entry name" value="Urease, subunit C, domain 1"/>
    <property type="match status" value="1"/>
</dbReference>
<evidence type="ECO:0000313" key="7">
    <source>
        <dbReference type="EMBL" id="BBM84106.1"/>
    </source>
</evidence>
<evidence type="ECO:0000256" key="3">
    <source>
        <dbReference type="ARBA" id="ARBA00022723"/>
    </source>
</evidence>
<dbReference type="KEGG" id="uam:UABAM_02462"/>
<feature type="modified residue" description="N6-carboxylysine" evidence="5">
    <location>
        <position position="150"/>
    </location>
</feature>
<dbReference type="InterPro" id="IPR032466">
    <property type="entry name" value="Metal_Hydrolase"/>
</dbReference>
<comment type="similarity">
    <text evidence="2">Belongs to the metallo-dependent hydrolases superfamily. Hydantoinase/dihydropyrimidinase family.</text>
</comment>
<evidence type="ECO:0000259" key="6">
    <source>
        <dbReference type="Pfam" id="PF01979"/>
    </source>
</evidence>
<keyword evidence="8" id="KW-1185">Reference proteome</keyword>
<dbReference type="PANTHER" id="PTHR11647:SF1">
    <property type="entry name" value="COLLAPSIN RESPONSE MEDIATOR PROTEIN"/>
    <property type="match status" value="1"/>
</dbReference>
<dbReference type="OrthoDB" id="9765462at2"/>
<feature type="domain" description="Amidohydrolase-related" evidence="6">
    <location>
        <begin position="50"/>
        <end position="433"/>
    </location>
</feature>
<dbReference type="Gene3D" id="3.20.20.140">
    <property type="entry name" value="Metal-dependent hydrolases"/>
    <property type="match status" value="1"/>
</dbReference>
<accession>A0A5S9IMD8</accession>
<dbReference type="NCBIfam" id="TIGR02033">
    <property type="entry name" value="D-hydantoinase"/>
    <property type="match status" value="1"/>
</dbReference>
<keyword evidence="3" id="KW-0479">Metal-binding</keyword>
<dbReference type="SUPFAM" id="SSF51556">
    <property type="entry name" value="Metallo-dependent hydrolases"/>
    <property type="match status" value="1"/>
</dbReference>
<evidence type="ECO:0000313" key="8">
    <source>
        <dbReference type="Proteomes" id="UP000326354"/>
    </source>
</evidence>
<dbReference type="InterPro" id="IPR011059">
    <property type="entry name" value="Metal-dep_hydrolase_composite"/>
</dbReference>
<dbReference type="SUPFAM" id="SSF51338">
    <property type="entry name" value="Composite domain of metallo-dependent hydrolases"/>
    <property type="match status" value="1"/>
</dbReference>
<dbReference type="RefSeq" id="WP_151968281.1">
    <property type="nucleotide sequence ID" value="NZ_AP019860.1"/>
</dbReference>
<reference evidence="7 8" key="1">
    <citation type="submission" date="2019-08" db="EMBL/GenBank/DDBJ databases">
        <title>Complete genome sequence of Candidatus Uab amorphum.</title>
        <authorList>
            <person name="Shiratori T."/>
            <person name="Suzuki S."/>
            <person name="Kakizawa Y."/>
            <person name="Ishida K."/>
        </authorList>
    </citation>
    <scope>NUCLEOTIDE SEQUENCE [LARGE SCALE GENOMIC DNA]</scope>
    <source>
        <strain evidence="7 8">SRT547</strain>
    </source>
</reference>
<dbReference type="EMBL" id="AP019860">
    <property type="protein sequence ID" value="BBM84106.1"/>
    <property type="molecule type" value="Genomic_DNA"/>
</dbReference>
<dbReference type="InterPro" id="IPR006680">
    <property type="entry name" value="Amidohydro-rel"/>
</dbReference>
<organism evidence="7 8">
    <name type="scientific">Uabimicrobium amorphum</name>
    <dbReference type="NCBI Taxonomy" id="2596890"/>
    <lineage>
        <taxon>Bacteria</taxon>
        <taxon>Pseudomonadati</taxon>
        <taxon>Planctomycetota</taxon>
        <taxon>Candidatus Uabimicrobiia</taxon>
        <taxon>Candidatus Uabimicrobiales</taxon>
        <taxon>Candidatus Uabimicrobiaceae</taxon>
        <taxon>Candidatus Uabimicrobium</taxon>
    </lineage>
</organism>
<dbReference type="InterPro" id="IPR050378">
    <property type="entry name" value="Metallo-dep_Hydrolases_sf"/>
</dbReference>
<dbReference type="GO" id="GO:0005829">
    <property type="term" value="C:cytosol"/>
    <property type="evidence" value="ECO:0007669"/>
    <property type="project" value="TreeGrafter"/>
</dbReference>
<name>A0A5S9IMD8_UABAM</name>
<dbReference type="GO" id="GO:0046872">
    <property type="term" value="F:metal ion binding"/>
    <property type="evidence" value="ECO:0007669"/>
    <property type="project" value="UniProtKB-KW"/>
</dbReference>
<comment type="cofactor">
    <cofactor evidence="1">
        <name>Zn(2+)</name>
        <dbReference type="ChEBI" id="CHEBI:29105"/>
    </cofactor>
</comment>
<dbReference type="PANTHER" id="PTHR11647">
    <property type="entry name" value="HYDRANTOINASE/DIHYDROPYRIMIDINASE FAMILY MEMBER"/>
    <property type="match status" value="1"/>
</dbReference>
<gene>
    <name evidence="7" type="ORF">UABAM_02462</name>
</gene>
<dbReference type="InterPro" id="IPR011778">
    <property type="entry name" value="Hydantoinase/dihydroPyrase"/>
</dbReference>
<evidence type="ECO:0000256" key="2">
    <source>
        <dbReference type="ARBA" id="ARBA00008829"/>
    </source>
</evidence>
<dbReference type="AlphaFoldDB" id="A0A5S9IMD8"/>
<dbReference type="FunFam" id="3.20.20.140:FF:000076">
    <property type="entry name" value="Dihydropyrimidinase like 2"/>
    <property type="match status" value="1"/>
</dbReference>
<evidence type="ECO:0000256" key="1">
    <source>
        <dbReference type="ARBA" id="ARBA00001947"/>
    </source>
</evidence>
<dbReference type="CDD" id="cd01314">
    <property type="entry name" value="D-HYD"/>
    <property type="match status" value="1"/>
</dbReference>
<dbReference type="Pfam" id="PF01979">
    <property type="entry name" value="Amidohydro_1"/>
    <property type="match status" value="1"/>
</dbReference>